<sequence>MHGLAQNGKRKGLRRVLFMVSIILTDDKLIGCQRLKTRHTKGRVE</sequence>
<organism evidence="1">
    <name type="scientific">Vibrio parahaemolyticus</name>
    <dbReference type="NCBI Taxonomy" id="670"/>
    <lineage>
        <taxon>Bacteria</taxon>
        <taxon>Pseudomonadati</taxon>
        <taxon>Pseudomonadota</taxon>
        <taxon>Gammaproteobacteria</taxon>
        <taxon>Vibrionales</taxon>
        <taxon>Vibrionaceae</taxon>
        <taxon>Vibrio</taxon>
    </lineage>
</organism>
<dbReference type="EMBL" id="MT898250">
    <property type="protein sequence ID" value="QOS23711.1"/>
    <property type="molecule type" value="Genomic_DNA"/>
</dbReference>
<accession>A0A7M1W9Q9</accession>
<proteinExistence type="predicted"/>
<reference evidence="1" key="1">
    <citation type="submission" date="2020-08" db="EMBL/GenBank/DDBJ databases">
        <title>Genetic structure, function and evolution of capsule biosynthesis loci in Vibrio parahaemolyticus.</title>
        <authorList>
            <person name="Li L."/>
            <person name="Bian S."/>
        </authorList>
    </citation>
    <scope>NUCLEOTIDE SEQUENCE</scope>
    <source>
        <strain evidence="1">VP196</strain>
    </source>
</reference>
<dbReference type="AlphaFoldDB" id="A0A7M1W9Q9"/>
<gene>
    <name evidence="1" type="ORF">VP196_00006</name>
</gene>
<protein>
    <submittedName>
        <fullName evidence="1">Uncharacterized protein</fullName>
    </submittedName>
</protein>
<name>A0A7M1W9Q9_VIBPH</name>
<evidence type="ECO:0000313" key="1">
    <source>
        <dbReference type="EMBL" id="QOS23711.1"/>
    </source>
</evidence>